<evidence type="ECO:0000313" key="1">
    <source>
        <dbReference type="EMBL" id="GMG40638.1"/>
    </source>
</evidence>
<dbReference type="EMBL" id="BSXU01003999">
    <property type="protein sequence ID" value="GMG40638.1"/>
    <property type="molecule type" value="Genomic_DNA"/>
</dbReference>
<name>A0A9W6Z4C7_AMBMO</name>
<comment type="caution">
    <text evidence="1">The sequence shown here is derived from an EMBL/GenBank/DDBJ whole genome shotgun (WGS) entry which is preliminary data.</text>
</comment>
<protein>
    <submittedName>
        <fullName evidence="1">Unnamed protein product</fullName>
    </submittedName>
</protein>
<dbReference type="Proteomes" id="UP001165063">
    <property type="component" value="Unassembled WGS sequence"/>
</dbReference>
<dbReference type="AlphaFoldDB" id="A0A9W6Z4C7"/>
<sequence length="87" mass="10480">MTLRKDRGLYLSDYPDSELGYHQGPRFKKRSSELQNFHENLAAEESFVQVPSHKHYWRKLNLKEVDVVIKEFQTDYTHQTCQTFMEQ</sequence>
<gene>
    <name evidence="1" type="ORF">Amon01_000636600</name>
</gene>
<reference evidence="1" key="1">
    <citation type="submission" date="2023-04" db="EMBL/GenBank/DDBJ databases">
        <title>Ambrosiozyma monospora NBRC 1965.</title>
        <authorList>
            <person name="Ichikawa N."/>
            <person name="Sato H."/>
            <person name="Tonouchi N."/>
        </authorList>
    </citation>
    <scope>NUCLEOTIDE SEQUENCE</scope>
    <source>
        <strain evidence="1">NBRC 1965</strain>
    </source>
</reference>
<proteinExistence type="predicted"/>
<accession>A0A9W6Z4C7</accession>
<organism evidence="1 2">
    <name type="scientific">Ambrosiozyma monospora</name>
    <name type="common">Yeast</name>
    <name type="synonym">Endomycopsis monosporus</name>
    <dbReference type="NCBI Taxonomy" id="43982"/>
    <lineage>
        <taxon>Eukaryota</taxon>
        <taxon>Fungi</taxon>
        <taxon>Dikarya</taxon>
        <taxon>Ascomycota</taxon>
        <taxon>Saccharomycotina</taxon>
        <taxon>Pichiomycetes</taxon>
        <taxon>Pichiales</taxon>
        <taxon>Pichiaceae</taxon>
        <taxon>Ambrosiozyma</taxon>
    </lineage>
</organism>
<evidence type="ECO:0000313" key="2">
    <source>
        <dbReference type="Proteomes" id="UP001165063"/>
    </source>
</evidence>
<keyword evidence="2" id="KW-1185">Reference proteome</keyword>